<dbReference type="Proteomes" id="UP000184499">
    <property type="component" value="Unassembled WGS sequence"/>
</dbReference>
<dbReference type="EMBL" id="KV878693">
    <property type="protein sequence ID" value="OJJ67626.1"/>
    <property type="molecule type" value="Genomic_DNA"/>
</dbReference>
<feature type="compositionally biased region" description="Low complexity" evidence="1">
    <location>
        <begin position="196"/>
        <end position="206"/>
    </location>
</feature>
<evidence type="ECO:0000313" key="3">
    <source>
        <dbReference type="Proteomes" id="UP000184499"/>
    </source>
</evidence>
<reference evidence="3" key="1">
    <citation type="journal article" date="2017" name="Genome Biol.">
        <title>Comparative genomics reveals high biological diversity and specific adaptations in the industrially and medically important fungal genus Aspergillus.</title>
        <authorList>
            <person name="de Vries R.P."/>
            <person name="Riley R."/>
            <person name="Wiebenga A."/>
            <person name="Aguilar-Osorio G."/>
            <person name="Amillis S."/>
            <person name="Uchima C.A."/>
            <person name="Anderluh G."/>
            <person name="Asadollahi M."/>
            <person name="Askin M."/>
            <person name="Barry K."/>
            <person name="Battaglia E."/>
            <person name="Bayram O."/>
            <person name="Benocci T."/>
            <person name="Braus-Stromeyer S.A."/>
            <person name="Caldana C."/>
            <person name="Canovas D."/>
            <person name="Cerqueira G.C."/>
            <person name="Chen F."/>
            <person name="Chen W."/>
            <person name="Choi C."/>
            <person name="Clum A."/>
            <person name="Dos Santos R.A."/>
            <person name="Damasio A.R."/>
            <person name="Diallinas G."/>
            <person name="Emri T."/>
            <person name="Fekete E."/>
            <person name="Flipphi M."/>
            <person name="Freyberg S."/>
            <person name="Gallo A."/>
            <person name="Gournas C."/>
            <person name="Habgood R."/>
            <person name="Hainaut M."/>
            <person name="Harispe M.L."/>
            <person name="Henrissat B."/>
            <person name="Hilden K.S."/>
            <person name="Hope R."/>
            <person name="Hossain A."/>
            <person name="Karabika E."/>
            <person name="Karaffa L."/>
            <person name="Karanyi Z."/>
            <person name="Krasevec N."/>
            <person name="Kuo A."/>
            <person name="Kusch H."/>
            <person name="LaButti K."/>
            <person name="Lagendijk E.L."/>
            <person name="Lapidus A."/>
            <person name="Levasseur A."/>
            <person name="Lindquist E."/>
            <person name="Lipzen A."/>
            <person name="Logrieco A.F."/>
            <person name="MacCabe A."/>
            <person name="Maekelae M.R."/>
            <person name="Malavazi I."/>
            <person name="Melin P."/>
            <person name="Meyer V."/>
            <person name="Mielnichuk N."/>
            <person name="Miskei M."/>
            <person name="Molnar A.P."/>
            <person name="Mule G."/>
            <person name="Ngan C.Y."/>
            <person name="Orejas M."/>
            <person name="Orosz E."/>
            <person name="Ouedraogo J.P."/>
            <person name="Overkamp K.M."/>
            <person name="Park H.-S."/>
            <person name="Perrone G."/>
            <person name="Piumi F."/>
            <person name="Punt P.J."/>
            <person name="Ram A.F."/>
            <person name="Ramon A."/>
            <person name="Rauscher S."/>
            <person name="Record E."/>
            <person name="Riano-Pachon D.M."/>
            <person name="Robert V."/>
            <person name="Roehrig J."/>
            <person name="Ruller R."/>
            <person name="Salamov A."/>
            <person name="Salih N.S."/>
            <person name="Samson R.A."/>
            <person name="Sandor E."/>
            <person name="Sanguinetti M."/>
            <person name="Schuetze T."/>
            <person name="Sepcic K."/>
            <person name="Shelest E."/>
            <person name="Sherlock G."/>
            <person name="Sophianopoulou V."/>
            <person name="Squina F.M."/>
            <person name="Sun H."/>
            <person name="Susca A."/>
            <person name="Todd R.B."/>
            <person name="Tsang A."/>
            <person name="Unkles S.E."/>
            <person name="van de Wiele N."/>
            <person name="van Rossen-Uffink D."/>
            <person name="Oliveira J.V."/>
            <person name="Vesth T.C."/>
            <person name="Visser J."/>
            <person name="Yu J.-H."/>
            <person name="Zhou M."/>
            <person name="Andersen M.R."/>
            <person name="Archer D.B."/>
            <person name="Baker S.E."/>
            <person name="Benoit I."/>
            <person name="Brakhage A.A."/>
            <person name="Braus G.H."/>
            <person name="Fischer R."/>
            <person name="Frisvad J.C."/>
            <person name="Goldman G.H."/>
            <person name="Houbraken J."/>
            <person name="Oakley B."/>
            <person name="Pocsi I."/>
            <person name="Scazzocchio C."/>
            <person name="Seiboth B."/>
            <person name="vanKuyk P.A."/>
            <person name="Wortman J."/>
            <person name="Dyer P.S."/>
            <person name="Grigoriev I.V."/>
        </authorList>
    </citation>
    <scope>NUCLEOTIDE SEQUENCE [LARGE SCALE GENOMIC DNA]</scope>
    <source>
        <strain evidence="3">CBS 101740 / IMI 381727 / IBT 21946</strain>
    </source>
</reference>
<dbReference type="AlphaFoldDB" id="A0A1L9U7G3"/>
<protein>
    <submittedName>
        <fullName evidence="2">Uncharacterized protein</fullName>
    </submittedName>
</protein>
<accession>A0A1L9U7G3</accession>
<evidence type="ECO:0000256" key="1">
    <source>
        <dbReference type="SAM" id="MobiDB-lite"/>
    </source>
</evidence>
<feature type="region of interest" description="Disordered" evidence="1">
    <location>
        <begin position="121"/>
        <end position="266"/>
    </location>
</feature>
<sequence length="303" mass="33625">MSFNPPLVTTHICPGCHQSQLYLRFPGDQLGNCPICQNIFNLALFAQSHPGSSGPQIKVAQRREQALRADFNQWKSQVEAQIRCATLGLNPNQNPSSRIQEVSSEEQHALVLYAPPQGPLELTLSSSQSTQVPAAPSASASHTHPQPAEPEAIQPASSSTNQTQERGVQTTPCTGECASTHPTQVQVPEQAHHQNEQQQQQHPATTQEKETQTEDPQERAPQQDRAQRPTREARQRRGKANSNRLRESGGITKPGSTSPPSHWDHWDPRLKRQALWTACFFKGQMKMYESFARQLGLDEQVSA</sequence>
<keyword evidence="3" id="KW-1185">Reference proteome</keyword>
<gene>
    <name evidence="2" type="ORF">ASPBRDRAFT_199860</name>
</gene>
<dbReference type="VEuPathDB" id="FungiDB:ASPBRDRAFT_199860"/>
<organism evidence="2 3">
    <name type="scientific">Aspergillus brasiliensis (strain CBS 101740 / IMI 381727 / IBT 21946)</name>
    <dbReference type="NCBI Taxonomy" id="767769"/>
    <lineage>
        <taxon>Eukaryota</taxon>
        <taxon>Fungi</taxon>
        <taxon>Dikarya</taxon>
        <taxon>Ascomycota</taxon>
        <taxon>Pezizomycotina</taxon>
        <taxon>Eurotiomycetes</taxon>
        <taxon>Eurotiomycetidae</taxon>
        <taxon>Eurotiales</taxon>
        <taxon>Aspergillaceae</taxon>
        <taxon>Aspergillus</taxon>
        <taxon>Aspergillus subgen. Circumdati</taxon>
    </lineage>
</organism>
<feature type="compositionally biased region" description="Basic and acidic residues" evidence="1">
    <location>
        <begin position="207"/>
        <end position="235"/>
    </location>
</feature>
<proteinExistence type="predicted"/>
<dbReference type="GeneID" id="93573859"/>
<evidence type="ECO:0000313" key="2">
    <source>
        <dbReference type="EMBL" id="OJJ67626.1"/>
    </source>
</evidence>
<feature type="compositionally biased region" description="Polar residues" evidence="1">
    <location>
        <begin position="160"/>
        <end position="173"/>
    </location>
</feature>
<feature type="compositionally biased region" description="Low complexity" evidence="1">
    <location>
        <begin position="122"/>
        <end position="159"/>
    </location>
</feature>
<dbReference type="RefSeq" id="XP_067474875.1">
    <property type="nucleotide sequence ID" value="XM_067621371.1"/>
</dbReference>
<name>A0A1L9U7G3_ASPBC</name>